<feature type="compositionally biased region" description="Polar residues" evidence="1">
    <location>
        <begin position="568"/>
        <end position="589"/>
    </location>
</feature>
<feature type="compositionally biased region" description="Polar residues" evidence="1">
    <location>
        <begin position="75"/>
        <end position="96"/>
    </location>
</feature>
<feature type="compositionally biased region" description="Polar residues" evidence="1">
    <location>
        <begin position="39"/>
        <end position="62"/>
    </location>
</feature>
<accession>A0A5C3KNA7</accession>
<feature type="compositionally biased region" description="Polar residues" evidence="1">
    <location>
        <begin position="114"/>
        <end position="124"/>
    </location>
</feature>
<gene>
    <name evidence="2" type="ORF">FA15DRAFT_597106</name>
</gene>
<feature type="region of interest" description="Disordered" evidence="1">
    <location>
        <begin position="329"/>
        <end position="351"/>
    </location>
</feature>
<keyword evidence="3" id="KW-1185">Reference proteome</keyword>
<dbReference type="OrthoDB" id="5531344at2759"/>
<sequence>MTQGPPPSAAESSRSTLELPPAPATTSNQNGHYNPYISVYSNSAPTNNNHSSSPGSWPTNWYQYYAPGTRASGLKHQQSSGQAQGSNPPAANGTTPYSVEQQLTYPALDDPLANPQNGNSTTSRGPPVLYPPQATLGTPQNTISHTEPQKSPPEPPEDFEHWDDILKSFLSEARLPETMKGLEADMLVLSPDWETNGVYKAVGKLVQRFQDLATRRDKEAAATANGNGLGAEEDVDVDVETVLEAPERPVDTQDAKGMEARKLSYASGQLAANETPSTPSSVRTIKSISQFLARNRARNNASNKTEFLYSLSERRKEIAAASTRAPTVATNEVSSSSSNRTTPVDPGLTFSCARTDARPIDRDAQMKYDIAKNSDGPLSRTRAKNKQEVGAQSAGLKRGYEVSDRHEDGSTSDGRRLRQRTSIGDNQGAVVKQEDGEQVEGEGTPGRYPTLDERLKNVEAHFGVRYVPSPPRTLLSRLNFLEDHIIKLEKEYPPWAALWFCQPGRGWPPPPRTTPIVVPAHLRVVERSQDVKPTPRHNTSLESSLTTSAVSSTSPQQTSEASPHGNVGNVSENPEINGPQASTSIQRTTKSGKPAKQPKKKSSLYRAVMEKLEVKKALEEYRTGK</sequence>
<evidence type="ECO:0000313" key="3">
    <source>
        <dbReference type="Proteomes" id="UP000307440"/>
    </source>
</evidence>
<feature type="compositionally biased region" description="Low complexity" evidence="1">
    <location>
        <begin position="540"/>
        <end position="554"/>
    </location>
</feature>
<evidence type="ECO:0000313" key="2">
    <source>
        <dbReference type="EMBL" id="TFK21910.1"/>
    </source>
</evidence>
<dbReference type="AlphaFoldDB" id="A0A5C3KNA7"/>
<feature type="compositionally biased region" description="Basic and acidic residues" evidence="1">
    <location>
        <begin position="398"/>
        <end position="416"/>
    </location>
</feature>
<feature type="compositionally biased region" description="Polar residues" evidence="1">
    <location>
        <begin position="135"/>
        <end position="146"/>
    </location>
</feature>
<reference evidence="2 3" key="1">
    <citation type="journal article" date="2019" name="Nat. Ecol. Evol.">
        <title>Megaphylogeny resolves global patterns of mushroom evolution.</title>
        <authorList>
            <person name="Varga T."/>
            <person name="Krizsan K."/>
            <person name="Foldi C."/>
            <person name="Dima B."/>
            <person name="Sanchez-Garcia M."/>
            <person name="Sanchez-Ramirez S."/>
            <person name="Szollosi G.J."/>
            <person name="Szarkandi J.G."/>
            <person name="Papp V."/>
            <person name="Albert L."/>
            <person name="Andreopoulos W."/>
            <person name="Angelini C."/>
            <person name="Antonin V."/>
            <person name="Barry K.W."/>
            <person name="Bougher N.L."/>
            <person name="Buchanan P."/>
            <person name="Buyck B."/>
            <person name="Bense V."/>
            <person name="Catcheside P."/>
            <person name="Chovatia M."/>
            <person name="Cooper J."/>
            <person name="Damon W."/>
            <person name="Desjardin D."/>
            <person name="Finy P."/>
            <person name="Geml J."/>
            <person name="Haridas S."/>
            <person name="Hughes K."/>
            <person name="Justo A."/>
            <person name="Karasinski D."/>
            <person name="Kautmanova I."/>
            <person name="Kiss B."/>
            <person name="Kocsube S."/>
            <person name="Kotiranta H."/>
            <person name="LaButti K.M."/>
            <person name="Lechner B.E."/>
            <person name="Liimatainen K."/>
            <person name="Lipzen A."/>
            <person name="Lukacs Z."/>
            <person name="Mihaltcheva S."/>
            <person name="Morgado L.N."/>
            <person name="Niskanen T."/>
            <person name="Noordeloos M.E."/>
            <person name="Ohm R.A."/>
            <person name="Ortiz-Santana B."/>
            <person name="Ovrebo C."/>
            <person name="Racz N."/>
            <person name="Riley R."/>
            <person name="Savchenko A."/>
            <person name="Shiryaev A."/>
            <person name="Soop K."/>
            <person name="Spirin V."/>
            <person name="Szebenyi C."/>
            <person name="Tomsovsky M."/>
            <person name="Tulloss R.E."/>
            <person name="Uehling J."/>
            <person name="Grigoriev I.V."/>
            <person name="Vagvolgyi C."/>
            <person name="Papp T."/>
            <person name="Martin F.M."/>
            <person name="Miettinen O."/>
            <person name="Hibbett D.S."/>
            <person name="Nagy L.G."/>
        </authorList>
    </citation>
    <scope>NUCLEOTIDE SEQUENCE [LARGE SCALE GENOMIC DNA]</scope>
    <source>
        <strain evidence="2 3">CBS 121175</strain>
    </source>
</reference>
<dbReference type="STRING" id="230819.A0A5C3KNA7"/>
<feature type="compositionally biased region" description="Basic and acidic residues" evidence="1">
    <location>
        <begin position="363"/>
        <end position="372"/>
    </location>
</feature>
<dbReference type="Proteomes" id="UP000307440">
    <property type="component" value="Unassembled WGS sequence"/>
</dbReference>
<feature type="region of interest" description="Disordered" evidence="1">
    <location>
        <begin position="527"/>
        <end position="604"/>
    </location>
</feature>
<feature type="compositionally biased region" description="Polar residues" evidence="1">
    <location>
        <begin position="329"/>
        <end position="342"/>
    </location>
</feature>
<organism evidence="2 3">
    <name type="scientific">Coprinopsis marcescibilis</name>
    <name type="common">Agaric fungus</name>
    <name type="synonym">Psathyrella marcescibilis</name>
    <dbReference type="NCBI Taxonomy" id="230819"/>
    <lineage>
        <taxon>Eukaryota</taxon>
        <taxon>Fungi</taxon>
        <taxon>Dikarya</taxon>
        <taxon>Basidiomycota</taxon>
        <taxon>Agaricomycotina</taxon>
        <taxon>Agaricomycetes</taxon>
        <taxon>Agaricomycetidae</taxon>
        <taxon>Agaricales</taxon>
        <taxon>Agaricineae</taxon>
        <taxon>Psathyrellaceae</taxon>
        <taxon>Coprinopsis</taxon>
    </lineage>
</organism>
<evidence type="ECO:0000256" key="1">
    <source>
        <dbReference type="SAM" id="MobiDB-lite"/>
    </source>
</evidence>
<feature type="region of interest" description="Disordered" evidence="1">
    <location>
        <begin position="108"/>
        <end position="160"/>
    </location>
</feature>
<name>A0A5C3KNA7_COPMA</name>
<proteinExistence type="predicted"/>
<feature type="region of interest" description="Disordered" evidence="1">
    <location>
        <begin position="1"/>
        <end position="96"/>
    </location>
</feature>
<protein>
    <submittedName>
        <fullName evidence="2">Uncharacterized protein</fullName>
    </submittedName>
</protein>
<dbReference type="EMBL" id="ML210255">
    <property type="protein sequence ID" value="TFK21910.1"/>
    <property type="molecule type" value="Genomic_DNA"/>
</dbReference>
<feature type="region of interest" description="Disordered" evidence="1">
    <location>
        <begin position="363"/>
        <end position="447"/>
    </location>
</feature>